<keyword evidence="1" id="KW-1133">Transmembrane helix</keyword>
<reference evidence="2" key="1">
    <citation type="submission" date="2014-11" db="EMBL/GenBank/DDBJ databases">
        <authorList>
            <person name="Amaro Gonzalez C."/>
        </authorList>
    </citation>
    <scope>NUCLEOTIDE SEQUENCE</scope>
</reference>
<dbReference type="EMBL" id="GBXM01012581">
    <property type="protein sequence ID" value="JAH95996.1"/>
    <property type="molecule type" value="Transcribed_RNA"/>
</dbReference>
<evidence type="ECO:0000256" key="1">
    <source>
        <dbReference type="SAM" id="Phobius"/>
    </source>
</evidence>
<dbReference type="AlphaFoldDB" id="A0A0E9X0L1"/>
<protein>
    <submittedName>
        <fullName evidence="2">Uncharacterized protein</fullName>
    </submittedName>
</protein>
<organism evidence="2">
    <name type="scientific">Anguilla anguilla</name>
    <name type="common">European freshwater eel</name>
    <name type="synonym">Muraena anguilla</name>
    <dbReference type="NCBI Taxonomy" id="7936"/>
    <lineage>
        <taxon>Eukaryota</taxon>
        <taxon>Metazoa</taxon>
        <taxon>Chordata</taxon>
        <taxon>Craniata</taxon>
        <taxon>Vertebrata</taxon>
        <taxon>Euteleostomi</taxon>
        <taxon>Actinopterygii</taxon>
        <taxon>Neopterygii</taxon>
        <taxon>Teleostei</taxon>
        <taxon>Anguilliformes</taxon>
        <taxon>Anguillidae</taxon>
        <taxon>Anguilla</taxon>
    </lineage>
</organism>
<proteinExistence type="predicted"/>
<keyword evidence="1" id="KW-0812">Transmembrane</keyword>
<name>A0A0E9X0L1_ANGAN</name>
<feature type="transmembrane region" description="Helical" evidence="1">
    <location>
        <begin position="6"/>
        <end position="39"/>
    </location>
</feature>
<evidence type="ECO:0000313" key="2">
    <source>
        <dbReference type="EMBL" id="JAH95996.1"/>
    </source>
</evidence>
<accession>A0A0E9X0L1</accession>
<sequence length="83" mass="9906">MYICASIFLIFNFFFIHLFLAPSGVTSILVNMFLSFLIVRQRLKMYYSYSFEPWIEVPCIAKRKPSSVTLLKSWKDLTKHRMM</sequence>
<keyword evidence="1" id="KW-0472">Membrane</keyword>
<reference evidence="2" key="2">
    <citation type="journal article" date="2015" name="Fish Shellfish Immunol.">
        <title>Early steps in the European eel (Anguilla anguilla)-Vibrio vulnificus interaction in the gills: Role of the RtxA13 toxin.</title>
        <authorList>
            <person name="Callol A."/>
            <person name="Pajuelo D."/>
            <person name="Ebbesson L."/>
            <person name="Teles M."/>
            <person name="MacKenzie S."/>
            <person name="Amaro C."/>
        </authorList>
    </citation>
    <scope>NUCLEOTIDE SEQUENCE</scope>
</reference>